<dbReference type="NCBIfam" id="TIGR00229">
    <property type="entry name" value="sensory_box"/>
    <property type="match status" value="1"/>
</dbReference>
<proteinExistence type="predicted"/>
<keyword evidence="3" id="KW-1185">Reference proteome</keyword>
<feature type="non-terminal residue" evidence="2">
    <location>
        <position position="169"/>
    </location>
</feature>
<evidence type="ECO:0000259" key="1">
    <source>
        <dbReference type="PROSITE" id="PS50112"/>
    </source>
</evidence>
<dbReference type="InterPro" id="IPR013656">
    <property type="entry name" value="PAS_4"/>
</dbReference>
<reference evidence="2 3" key="1">
    <citation type="submission" date="2019-03" db="EMBL/GenBank/DDBJ databases">
        <title>Draft Genome Sequence of Massilia arenosa sp. nov., a Novel Massilia Species Isolated from a Sandy-loam Maize Soil.</title>
        <authorList>
            <person name="Raths R."/>
            <person name="Peta V."/>
            <person name="Bucking H."/>
        </authorList>
    </citation>
    <scope>NUCLEOTIDE SEQUENCE [LARGE SCALE GENOMIC DNA]</scope>
    <source>
        <strain evidence="2 3">MC02</strain>
    </source>
</reference>
<evidence type="ECO:0000313" key="3">
    <source>
        <dbReference type="Proteomes" id="UP000298438"/>
    </source>
</evidence>
<dbReference type="AlphaFoldDB" id="A0A4Y9S5H6"/>
<dbReference type="CDD" id="cd00130">
    <property type="entry name" value="PAS"/>
    <property type="match status" value="1"/>
</dbReference>
<dbReference type="SMART" id="SM00091">
    <property type="entry name" value="PAS"/>
    <property type="match status" value="1"/>
</dbReference>
<dbReference type="InterPro" id="IPR035965">
    <property type="entry name" value="PAS-like_dom_sf"/>
</dbReference>
<sequence>MEYPFNYGDRVARPAWPSLTAKLDELPDPGFVVGEDGLILHANAAVRCLLGYPEGSLAQRRMLDLVAPADRERTQQEAQQVLCGQLRTGFRNTLLDAQGQPLPVVWMAAWMPQRGVRVGVARPIVAPDEEHLLCALRSAFADAAVVHDDDRDYLTAVRECLSARLPCWP</sequence>
<dbReference type="SUPFAM" id="SSF55785">
    <property type="entry name" value="PYP-like sensor domain (PAS domain)"/>
    <property type="match status" value="1"/>
</dbReference>
<dbReference type="Gene3D" id="3.30.450.20">
    <property type="entry name" value="PAS domain"/>
    <property type="match status" value="1"/>
</dbReference>
<accession>A0A4Y9S5H6</accession>
<dbReference type="RefSeq" id="WP_135208170.1">
    <property type="nucleotide sequence ID" value="NZ_SPVF01000202.1"/>
</dbReference>
<feature type="domain" description="PAS" evidence="1">
    <location>
        <begin position="23"/>
        <end position="85"/>
    </location>
</feature>
<organism evidence="2 3">
    <name type="scientific">Zemynaea arenosa</name>
    <dbReference type="NCBI Taxonomy" id="2561931"/>
    <lineage>
        <taxon>Bacteria</taxon>
        <taxon>Pseudomonadati</taxon>
        <taxon>Pseudomonadota</taxon>
        <taxon>Betaproteobacteria</taxon>
        <taxon>Burkholderiales</taxon>
        <taxon>Oxalobacteraceae</taxon>
        <taxon>Telluria group</taxon>
        <taxon>Zemynaea</taxon>
    </lineage>
</organism>
<name>A0A4Y9S5H6_9BURK</name>
<dbReference type="Pfam" id="PF08448">
    <property type="entry name" value="PAS_4"/>
    <property type="match status" value="1"/>
</dbReference>
<protein>
    <submittedName>
        <fullName evidence="2">PAS domain S-box protein</fullName>
    </submittedName>
</protein>
<dbReference type="Proteomes" id="UP000298438">
    <property type="component" value="Unassembled WGS sequence"/>
</dbReference>
<evidence type="ECO:0000313" key="2">
    <source>
        <dbReference type="EMBL" id="TFW16790.1"/>
    </source>
</evidence>
<dbReference type="EMBL" id="SPVF01000202">
    <property type="protein sequence ID" value="TFW16790.1"/>
    <property type="molecule type" value="Genomic_DNA"/>
</dbReference>
<dbReference type="InterPro" id="IPR000014">
    <property type="entry name" value="PAS"/>
</dbReference>
<gene>
    <name evidence="2" type="ORF">E4L96_15755</name>
</gene>
<comment type="caution">
    <text evidence="2">The sequence shown here is derived from an EMBL/GenBank/DDBJ whole genome shotgun (WGS) entry which is preliminary data.</text>
</comment>
<dbReference type="PROSITE" id="PS50112">
    <property type="entry name" value="PAS"/>
    <property type="match status" value="1"/>
</dbReference>
<dbReference type="OrthoDB" id="5571399at2"/>